<dbReference type="EMBL" id="JARKNE010000003">
    <property type="protein sequence ID" value="KAK5838506.1"/>
    <property type="molecule type" value="Genomic_DNA"/>
</dbReference>
<accession>A0ABR0QHJ4</accession>
<proteinExistence type="predicted"/>
<keyword evidence="2" id="KW-1185">Reference proteome</keyword>
<organism evidence="1 2">
    <name type="scientific">Gossypium arboreum</name>
    <name type="common">Tree cotton</name>
    <name type="synonym">Gossypium nanking</name>
    <dbReference type="NCBI Taxonomy" id="29729"/>
    <lineage>
        <taxon>Eukaryota</taxon>
        <taxon>Viridiplantae</taxon>
        <taxon>Streptophyta</taxon>
        <taxon>Embryophyta</taxon>
        <taxon>Tracheophyta</taxon>
        <taxon>Spermatophyta</taxon>
        <taxon>Magnoliopsida</taxon>
        <taxon>eudicotyledons</taxon>
        <taxon>Gunneridae</taxon>
        <taxon>Pentapetalae</taxon>
        <taxon>rosids</taxon>
        <taxon>malvids</taxon>
        <taxon>Malvales</taxon>
        <taxon>Malvaceae</taxon>
        <taxon>Malvoideae</taxon>
        <taxon>Gossypium</taxon>
    </lineage>
</organism>
<sequence>MRLSSGVEGIARIEIQKRLDLIQDWCILFYPIHHGFGSWIEPSITTSSTHPVCCPFGSVLE</sequence>
<protein>
    <submittedName>
        <fullName evidence="1">Uncharacterized protein</fullName>
    </submittedName>
</protein>
<dbReference type="Proteomes" id="UP001358586">
    <property type="component" value="Chromosome 3"/>
</dbReference>
<reference evidence="1 2" key="1">
    <citation type="submission" date="2023-03" db="EMBL/GenBank/DDBJ databases">
        <title>WGS of Gossypium arboreum.</title>
        <authorList>
            <person name="Yu D."/>
        </authorList>
    </citation>
    <scope>NUCLEOTIDE SEQUENCE [LARGE SCALE GENOMIC DNA]</scope>
    <source>
        <tissue evidence="1">Leaf</tissue>
    </source>
</reference>
<evidence type="ECO:0000313" key="2">
    <source>
        <dbReference type="Proteomes" id="UP001358586"/>
    </source>
</evidence>
<name>A0ABR0QHJ4_GOSAR</name>
<comment type="caution">
    <text evidence="1">The sequence shown here is derived from an EMBL/GenBank/DDBJ whole genome shotgun (WGS) entry which is preliminary data.</text>
</comment>
<evidence type="ECO:0000313" key="1">
    <source>
        <dbReference type="EMBL" id="KAK5838506.1"/>
    </source>
</evidence>
<gene>
    <name evidence="1" type="ORF">PVK06_007236</name>
</gene>